<feature type="transmembrane region" description="Helical" evidence="8">
    <location>
        <begin position="247"/>
        <end position="266"/>
    </location>
</feature>
<dbReference type="InterPro" id="IPR050297">
    <property type="entry name" value="LipidA_mod_glycosyltrf_83"/>
</dbReference>
<dbReference type="EMBL" id="CP050292">
    <property type="protein sequence ID" value="QND72070.1"/>
    <property type="molecule type" value="Genomic_DNA"/>
</dbReference>
<evidence type="ECO:0000313" key="10">
    <source>
        <dbReference type="EMBL" id="QND72070.1"/>
    </source>
</evidence>
<dbReference type="InterPro" id="IPR038731">
    <property type="entry name" value="RgtA/B/C-like"/>
</dbReference>
<keyword evidence="7 8" id="KW-0472">Membrane</keyword>
<feature type="transmembrane region" description="Helical" evidence="8">
    <location>
        <begin position="344"/>
        <end position="362"/>
    </location>
</feature>
<reference evidence="11" key="1">
    <citation type="journal article" date="2020" name="Mol. Plant Microbe">
        <title>Rhizobial microsymbionts of the narrowly endemic Oxytropis species growing in Kamchatka are characterized by significant genetic diversity and possess a set of genes that are associated with T3SS and T6SS secretion systems and can affect the development of symbiosis.</title>
        <authorList>
            <person name="Safronova V."/>
            <person name="Guro P."/>
            <person name="Sazanova A."/>
            <person name="Kuznetsova I."/>
            <person name="Belimov A."/>
            <person name="Yakubov V."/>
            <person name="Chirak E."/>
            <person name="Afonin A."/>
            <person name="Gogolev Y."/>
            <person name="Andronov E."/>
            <person name="Tikhonovich I."/>
        </authorList>
    </citation>
    <scope>NUCLEOTIDE SEQUENCE [LARGE SCALE GENOMIC DNA]</scope>
    <source>
        <strain evidence="11">581</strain>
    </source>
</reference>
<evidence type="ECO:0000256" key="4">
    <source>
        <dbReference type="ARBA" id="ARBA00022679"/>
    </source>
</evidence>
<evidence type="ECO:0000259" key="9">
    <source>
        <dbReference type="Pfam" id="PF13231"/>
    </source>
</evidence>
<keyword evidence="6 8" id="KW-1133">Transmembrane helix</keyword>
<keyword evidence="5 8" id="KW-0812">Transmembrane</keyword>
<evidence type="ECO:0000256" key="5">
    <source>
        <dbReference type="ARBA" id="ARBA00022692"/>
    </source>
</evidence>
<protein>
    <submittedName>
        <fullName evidence="10">Glycosyltransferase family 39 protein</fullName>
    </submittedName>
</protein>
<comment type="subcellular location">
    <subcellularLocation>
        <location evidence="1">Cell membrane</location>
        <topology evidence="1">Multi-pass membrane protein</topology>
    </subcellularLocation>
</comment>
<evidence type="ECO:0000256" key="3">
    <source>
        <dbReference type="ARBA" id="ARBA00022676"/>
    </source>
</evidence>
<name>A0A7G6TZ88_9BRAD</name>
<proteinExistence type="predicted"/>
<dbReference type="Proteomes" id="UP000515291">
    <property type="component" value="Chromosome"/>
</dbReference>
<feature type="transmembrane region" description="Helical" evidence="8">
    <location>
        <begin position="153"/>
        <end position="183"/>
    </location>
</feature>
<feature type="transmembrane region" description="Helical" evidence="8">
    <location>
        <begin position="103"/>
        <end position="124"/>
    </location>
</feature>
<dbReference type="GO" id="GO:0016763">
    <property type="term" value="F:pentosyltransferase activity"/>
    <property type="evidence" value="ECO:0007669"/>
    <property type="project" value="TreeGrafter"/>
</dbReference>
<evidence type="ECO:0000256" key="2">
    <source>
        <dbReference type="ARBA" id="ARBA00022475"/>
    </source>
</evidence>
<dbReference type="PANTHER" id="PTHR33908">
    <property type="entry name" value="MANNOSYLTRANSFERASE YKCB-RELATED"/>
    <property type="match status" value="1"/>
</dbReference>
<gene>
    <name evidence="10" type="ORF">HB776_13190</name>
</gene>
<feature type="transmembrane region" description="Helical" evidence="8">
    <location>
        <begin position="272"/>
        <end position="291"/>
    </location>
</feature>
<feature type="transmembrane region" description="Helical" evidence="8">
    <location>
        <begin position="303"/>
        <end position="324"/>
    </location>
</feature>
<evidence type="ECO:0000313" key="11">
    <source>
        <dbReference type="Proteomes" id="UP000515291"/>
    </source>
</evidence>
<keyword evidence="2" id="KW-1003">Cell membrane</keyword>
<dbReference type="Pfam" id="PF13231">
    <property type="entry name" value="PMT_2"/>
    <property type="match status" value="1"/>
</dbReference>
<evidence type="ECO:0000256" key="6">
    <source>
        <dbReference type="ARBA" id="ARBA00022989"/>
    </source>
</evidence>
<dbReference type="GO" id="GO:0005886">
    <property type="term" value="C:plasma membrane"/>
    <property type="evidence" value="ECO:0007669"/>
    <property type="project" value="UniProtKB-SubCell"/>
</dbReference>
<evidence type="ECO:0000256" key="8">
    <source>
        <dbReference type="SAM" id="Phobius"/>
    </source>
</evidence>
<feature type="transmembrane region" description="Helical" evidence="8">
    <location>
        <begin position="130"/>
        <end position="146"/>
    </location>
</feature>
<dbReference type="AlphaFoldDB" id="A0A7G6TZ88"/>
<feature type="transmembrane region" description="Helical" evidence="8">
    <location>
        <begin position="195"/>
        <end position="215"/>
    </location>
</feature>
<keyword evidence="3" id="KW-0328">Glycosyltransferase</keyword>
<dbReference type="PANTHER" id="PTHR33908:SF11">
    <property type="entry name" value="MEMBRANE PROTEIN"/>
    <property type="match status" value="1"/>
</dbReference>
<sequence>MTTQELRLVRGTAAVVVGLVLLRLAAAAWTPLTFDEAYYWMWSKHMAGGYYDHPPMVAVVIRLGTMIAGDTEFGVRVVSILLALPMSWAVYRTAELLFGGQRIATTAVILLNATMITSVGLMIVTPDAPVLVASSFVLLALAQVLATGQGAWWLAVGVAVGVALLSKYTALFFGPAILIWLIAVPKMRRWLISPWPYLGGLVALAVFSPVLFWNAEHGWVSFIKQLGRARIDHFNPAFIAELIPTQFAFATPLVFILGVMGLYALAVRRPGAWPALVLLNAMFWVIVLYFGWHALHSRVEANWFAPVYPTLAIIAAVAATIVQWKPREQRTVDFCLRWAGPTGVVMFTALVVQANTGLLSGYKRDATVRSIGVGFVELAADVEAVRARVGATCVVAPDYGTTGWLTFYLPKGTCVFQRTQRIRWVNMPEPTAEQLSGKLLLVGEQNAAANPEWRAAFANIEKVADLKRKRGPLVVENVELNLLEGAKGDVLDRSPPPEMLPR</sequence>
<dbReference type="GO" id="GO:0009103">
    <property type="term" value="P:lipopolysaccharide biosynthetic process"/>
    <property type="evidence" value="ECO:0007669"/>
    <property type="project" value="UniProtKB-ARBA"/>
</dbReference>
<accession>A0A7G6TZ88</accession>
<dbReference type="KEGG" id="trb:HB776_13190"/>
<evidence type="ECO:0000256" key="1">
    <source>
        <dbReference type="ARBA" id="ARBA00004651"/>
    </source>
</evidence>
<organism evidence="10 11">
    <name type="scientific">Tardiphaga robiniae</name>
    <dbReference type="NCBI Taxonomy" id="943830"/>
    <lineage>
        <taxon>Bacteria</taxon>
        <taxon>Pseudomonadati</taxon>
        <taxon>Pseudomonadota</taxon>
        <taxon>Alphaproteobacteria</taxon>
        <taxon>Hyphomicrobiales</taxon>
        <taxon>Nitrobacteraceae</taxon>
        <taxon>Tardiphaga</taxon>
    </lineage>
</organism>
<keyword evidence="4 10" id="KW-0808">Transferase</keyword>
<feature type="domain" description="Glycosyltransferase RgtA/B/C/D-like" evidence="9">
    <location>
        <begin position="52"/>
        <end position="213"/>
    </location>
</feature>
<evidence type="ECO:0000256" key="7">
    <source>
        <dbReference type="ARBA" id="ARBA00023136"/>
    </source>
</evidence>
<dbReference type="RefSeq" id="WP_184518284.1">
    <property type="nucleotide sequence ID" value="NZ_CP050292.1"/>
</dbReference>